<dbReference type="PANTHER" id="PTHR40572">
    <property type="entry name" value="PROTEIN BAX"/>
    <property type="match status" value="1"/>
</dbReference>
<feature type="transmembrane region" description="Helical" evidence="1">
    <location>
        <begin position="20"/>
        <end position="39"/>
    </location>
</feature>
<evidence type="ECO:0000256" key="1">
    <source>
        <dbReference type="SAM" id="Phobius"/>
    </source>
</evidence>
<reference evidence="3 4" key="1">
    <citation type="submission" date="2019-06" db="EMBL/GenBank/DDBJ databases">
        <title>Whole genome sequence for Rhodospirillaceae sp. R148.</title>
        <authorList>
            <person name="Wang G."/>
        </authorList>
    </citation>
    <scope>NUCLEOTIDE SEQUENCE [LARGE SCALE GENOMIC DNA]</scope>
    <source>
        <strain evidence="3 4">R148</strain>
    </source>
</reference>
<comment type="caution">
    <text evidence="3">The sequence shown here is derived from an EMBL/GenBank/DDBJ whole genome shotgun (WGS) entry which is preliminary data.</text>
</comment>
<keyword evidence="1" id="KW-1133">Transmembrane helix</keyword>
<accession>A0A545TRQ9</accession>
<evidence type="ECO:0000313" key="4">
    <source>
        <dbReference type="Proteomes" id="UP000315252"/>
    </source>
</evidence>
<protein>
    <recommendedName>
        <fullName evidence="2">Mannosyl-glycoprotein endo-beta-N-acetylglucosamidase-like domain-containing protein</fullName>
    </recommendedName>
</protein>
<keyword evidence="4" id="KW-1185">Reference proteome</keyword>
<gene>
    <name evidence="3" type="ORF">FKG95_14575</name>
</gene>
<keyword evidence="1" id="KW-0472">Membrane</keyword>
<sequence>MTVRTTAARLLGASQSRRALSGRLALCAIAIVGLAYSALLSGLPVRQSLIEDSNHAQDIWHPAPGALAGSQVIRPVTSDHFEALLKQADFDLQAVRAETAAVPRIYVRRLPVDLVEVDDTLRRKKLFFGAMLPLILMANEELRAERAHVEALRDRYPAVTRETGLAQLTDVDRRWLEAVHDRYETEAGDWHALLLRLDEIPVSLIMAQAIQESGWGTSRFARDGNALFGQRTWNPDEEGLVPDLRSEGQTYRVKSFPDLMAAVRSYMRNLNTHDAYKDLRAQRAKLRKQPANAPGRQLASSLTRYSEESAGYVKALRGLIRDNDLSALNRARLRPNHDLVASRGPADL</sequence>
<organism evidence="3 4">
    <name type="scientific">Denitrobaculum tricleocarpae</name>
    <dbReference type="NCBI Taxonomy" id="2591009"/>
    <lineage>
        <taxon>Bacteria</taxon>
        <taxon>Pseudomonadati</taxon>
        <taxon>Pseudomonadota</taxon>
        <taxon>Alphaproteobacteria</taxon>
        <taxon>Rhodospirillales</taxon>
        <taxon>Rhodospirillaceae</taxon>
        <taxon>Denitrobaculum</taxon>
    </lineage>
</organism>
<dbReference type="EMBL" id="VHSH01000004">
    <property type="protein sequence ID" value="TQV79904.1"/>
    <property type="molecule type" value="Genomic_DNA"/>
</dbReference>
<dbReference type="PANTHER" id="PTHR40572:SF1">
    <property type="entry name" value="PROTEIN BAX"/>
    <property type="match status" value="1"/>
</dbReference>
<dbReference type="GO" id="GO:0004040">
    <property type="term" value="F:amidase activity"/>
    <property type="evidence" value="ECO:0007669"/>
    <property type="project" value="InterPro"/>
</dbReference>
<dbReference type="InterPro" id="IPR002901">
    <property type="entry name" value="MGlyc_endo_b_GlcNAc-like_dom"/>
</dbReference>
<dbReference type="AlphaFoldDB" id="A0A545TRQ9"/>
<dbReference type="Gene3D" id="1.10.530.10">
    <property type="match status" value="1"/>
</dbReference>
<dbReference type="Proteomes" id="UP000315252">
    <property type="component" value="Unassembled WGS sequence"/>
</dbReference>
<dbReference type="RefSeq" id="WP_142897084.1">
    <property type="nucleotide sequence ID" value="NZ_ML660055.1"/>
</dbReference>
<dbReference type="SMART" id="SM00047">
    <property type="entry name" value="LYZ2"/>
    <property type="match status" value="1"/>
</dbReference>
<keyword evidence="1" id="KW-0812">Transmembrane</keyword>
<dbReference type="Pfam" id="PF01832">
    <property type="entry name" value="Glucosaminidase"/>
    <property type="match status" value="1"/>
</dbReference>
<dbReference type="InterPro" id="IPR053195">
    <property type="entry name" value="Bax-like"/>
</dbReference>
<evidence type="ECO:0000313" key="3">
    <source>
        <dbReference type="EMBL" id="TQV79904.1"/>
    </source>
</evidence>
<proteinExistence type="predicted"/>
<feature type="domain" description="Mannosyl-glycoprotein endo-beta-N-acetylglucosamidase-like" evidence="2">
    <location>
        <begin position="178"/>
        <end position="313"/>
    </location>
</feature>
<name>A0A545TRQ9_9PROT</name>
<dbReference type="OrthoDB" id="9788155at2"/>
<evidence type="ECO:0000259" key="2">
    <source>
        <dbReference type="SMART" id="SM00047"/>
    </source>
</evidence>